<dbReference type="PROSITE" id="PS51482">
    <property type="entry name" value="DEGV"/>
    <property type="match status" value="1"/>
</dbReference>
<dbReference type="InterPro" id="IPR043168">
    <property type="entry name" value="DegV_C"/>
</dbReference>
<dbReference type="RefSeq" id="WP_068913043.1">
    <property type="nucleotide sequence ID" value="NZ_MBEW02000012.1"/>
</dbReference>
<dbReference type="Gene3D" id="3.40.50.10170">
    <property type="match status" value="1"/>
</dbReference>
<dbReference type="PANTHER" id="PTHR33434">
    <property type="entry name" value="DEGV DOMAIN-CONTAINING PROTEIN DR_1986-RELATED"/>
    <property type="match status" value="1"/>
</dbReference>
<dbReference type="Proteomes" id="UP000093352">
    <property type="component" value="Unassembled WGS sequence"/>
</dbReference>
<accession>A0A371IKY1</accession>
<dbReference type="EMBL" id="MBEW02000012">
    <property type="protein sequence ID" value="RDY21110.1"/>
    <property type="molecule type" value="Genomic_DNA"/>
</dbReference>
<reference evidence="2 3" key="1">
    <citation type="journal article" date="2016" name="Genome Announc.">
        <title>Draft Genome Sequence of Criibacterium bergeronii gen. nov., sp. nov., Strain CCRI-22567T, Isolated from a Vaginal Sample from a Woman with Bacterial Vaginosis.</title>
        <authorList>
            <person name="Maheux A.F."/>
            <person name="Berube E."/>
            <person name="Boudreau D.K."/>
            <person name="Raymond F."/>
            <person name="Corbeil J."/>
            <person name="Roy P.H."/>
            <person name="Boissinot M."/>
            <person name="Omar R.F."/>
        </authorList>
    </citation>
    <scope>NUCLEOTIDE SEQUENCE [LARGE SCALE GENOMIC DNA]</scope>
    <source>
        <strain evidence="2 3">CCRI-22567</strain>
    </source>
</reference>
<dbReference type="SUPFAM" id="SSF82549">
    <property type="entry name" value="DAK1/DegV-like"/>
    <property type="match status" value="1"/>
</dbReference>
<dbReference type="GO" id="GO:0008289">
    <property type="term" value="F:lipid binding"/>
    <property type="evidence" value="ECO:0007669"/>
    <property type="project" value="UniProtKB-KW"/>
</dbReference>
<evidence type="ECO:0000313" key="3">
    <source>
        <dbReference type="Proteomes" id="UP000093352"/>
    </source>
</evidence>
<dbReference type="Gene3D" id="3.30.1180.10">
    <property type="match status" value="1"/>
</dbReference>
<dbReference type="AlphaFoldDB" id="A0A371IKY1"/>
<sequence length="287" mass="31753">MGKIAILTDSGCGLEPTEITNSTYVVPLHINFKEKSYRDNIDITAAEVYDRMLKGDIPKTSIAPMGDIESMIKKIKEDGYDQIISISISSGLSGIYNAMNLALGQAEGIKYKSFDTKNISIGAGFFVIYAQTLLDKFDSVDDLYDELQSKLYNSKLFFNIDTLKFLIEGGRIGKVLGGIGSMLKITPVMSCDKDGVYYTVSKKRSSEKAIEDMITQVKAFLAEHGAYKNRYYFTLVYRNDENVLQRFTTSLADEFANATKLIQYKTVSPALGVHTGPGLIGLGAFCF</sequence>
<keyword evidence="3" id="KW-1185">Reference proteome</keyword>
<dbReference type="InterPro" id="IPR003797">
    <property type="entry name" value="DegV"/>
</dbReference>
<evidence type="ECO:0000256" key="1">
    <source>
        <dbReference type="ARBA" id="ARBA00023121"/>
    </source>
</evidence>
<protein>
    <submittedName>
        <fullName evidence="2">DegV family protein</fullName>
    </submittedName>
</protein>
<dbReference type="NCBIfam" id="TIGR00762">
    <property type="entry name" value="DegV"/>
    <property type="match status" value="1"/>
</dbReference>
<organism evidence="2 3">
    <name type="scientific">Criibacterium bergeronii</name>
    <dbReference type="NCBI Taxonomy" id="1871336"/>
    <lineage>
        <taxon>Bacteria</taxon>
        <taxon>Bacillati</taxon>
        <taxon>Bacillota</taxon>
        <taxon>Clostridia</taxon>
        <taxon>Peptostreptococcales</taxon>
        <taxon>Filifactoraceae</taxon>
        <taxon>Criibacterium</taxon>
    </lineage>
</organism>
<dbReference type="STRING" id="1871336.BBG48_08930"/>
<proteinExistence type="predicted"/>
<evidence type="ECO:0000313" key="2">
    <source>
        <dbReference type="EMBL" id="RDY21110.1"/>
    </source>
</evidence>
<dbReference type="InterPro" id="IPR050270">
    <property type="entry name" value="DegV_domain_contain"/>
</dbReference>
<gene>
    <name evidence="2" type="ORF">BBG48_006690</name>
</gene>
<dbReference type="Pfam" id="PF02645">
    <property type="entry name" value="DegV"/>
    <property type="match status" value="1"/>
</dbReference>
<dbReference type="PANTHER" id="PTHR33434:SF2">
    <property type="entry name" value="FATTY ACID-BINDING PROTEIN TM_1468"/>
    <property type="match status" value="1"/>
</dbReference>
<comment type="caution">
    <text evidence="2">The sequence shown here is derived from an EMBL/GenBank/DDBJ whole genome shotgun (WGS) entry which is preliminary data.</text>
</comment>
<name>A0A371IKY1_9FIRM</name>
<keyword evidence="1" id="KW-0446">Lipid-binding</keyword>